<keyword evidence="2" id="KW-1185">Reference proteome</keyword>
<sequence>MYTLLCWKVITNDGRVHPLHTRKGGGHIAKASIIVLAVHILYNDCITEVRGGKGNDLMKKIAIIGAGPGGLAAAMILSSHGYDIHVYEKQKAVGGRNGHFTIGDYTFDIGPTFLSMPQIMEEIFSMSGRNVYEYMDMKELSPMYELQFDGKRVPMYRDREKNAESHR</sequence>
<dbReference type="Proteomes" id="UP000183557">
    <property type="component" value="Unassembled WGS sequence"/>
</dbReference>
<name>A0A1I3V5F6_HALDA</name>
<dbReference type="Gene3D" id="3.50.50.60">
    <property type="entry name" value="FAD/NAD(P)-binding domain"/>
    <property type="match status" value="1"/>
</dbReference>
<reference evidence="2" key="1">
    <citation type="submission" date="2016-10" db="EMBL/GenBank/DDBJ databases">
        <authorList>
            <person name="Varghese N."/>
            <person name="Submissions S."/>
        </authorList>
    </citation>
    <scope>NUCLEOTIDE SEQUENCE [LARGE SCALE GENOMIC DNA]</scope>
    <source>
        <strain evidence="2">CGMCC 1.3704</strain>
    </source>
</reference>
<dbReference type="PANTHER" id="PTHR43734:SF1">
    <property type="entry name" value="PHYTOENE DESATURASE"/>
    <property type="match status" value="1"/>
</dbReference>
<dbReference type="EMBL" id="FOSB01000005">
    <property type="protein sequence ID" value="SFJ90350.1"/>
    <property type="molecule type" value="Genomic_DNA"/>
</dbReference>
<accession>A0A1I3V5F6</accession>
<dbReference type="PRINTS" id="PR00419">
    <property type="entry name" value="ADXRDTASE"/>
</dbReference>
<evidence type="ECO:0000313" key="1">
    <source>
        <dbReference type="EMBL" id="SFJ90350.1"/>
    </source>
</evidence>
<dbReference type="SUPFAM" id="SSF51905">
    <property type="entry name" value="FAD/NAD(P)-binding domain"/>
    <property type="match status" value="1"/>
</dbReference>
<dbReference type="PANTHER" id="PTHR43734">
    <property type="entry name" value="PHYTOENE DESATURASE"/>
    <property type="match status" value="1"/>
</dbReference>
<evidence type="ECO:0000313" key="2">
    <source>
        <dbReference type="Proteomes" id="UP000183557"/>
    </source>
</evidence>
<dbReference type="AlphaFoldDB" id="A0A1I3V5F6"/>
<dbReference type="Pfam" id="PF13450">
    <property type="entry name" value="NAD_binding_8"/>
    <property type="match status" value="1"/>
</dbReference>
<proteinExistence type="predicted"/>
<gene>
    <name evidence="1" type="ORF">SAMN04487936_105140</name>
</gene>
<dbReference type="InterPro" id="IPR036188">
    <property type="entry name" value="FAD/NAD-bd_sf"/>
</dbReference>
<protein>
    <submittedName>
        <fullName evidence="1">NAD(P)-binding Rossmann-like domain-containing protein</fullName>
    </submittedName>
</protein>
<organism evidence="1 2">
    <name type="scientific">Halobacillus dabanensis</name>
    <dbReference type="NCBI Taxonomy" id="240302"/>
    <lineage>
        <taxon>Bacteria</taxon>
        <taxon>Bacillati</taxon>
        <taxon>Bacillota</taxon>
        <taxon>Bacilli</taxon>
        <taxon>Bacillales</taxon>
        <taxon>Bacillaceae</taxon>
        <taxon>Halobacillus</taxon>
    </lineage>
</organism>